<dbReference type="SUPFAM" id="SSF55874">
    <property type="entry name" value="ATPase domain of HSP90 chaperone/DNA topoisomerase II/histidine kinase"/>
    <property type="match status" value="1"/>
</dbReference>
<proteinExistence type="predicted"/>
<keyword evidence="10" id="KW-1185">Reference proteome</keyword>
<dbReference type="AlphaFoldDB" id="A0A368XJU1"/>
<dbReference type="GO" id="GO:0004673">
    <property type="term" value="F:protein histidine kinase activity"/>
    <property type="evidence" value="ECO:0007669"/>
    <property type="project" value="UniProtKB-EC"/>
</dbReference>
<dbReference type="RefSeq" id="WP_114470727.1">
    <property type="nucleotide sequence ID" value="NZ_QPJK01000008.1"/>
</dbReference>
<evidence type="ECO:0000256" key="6">
    <source>
        <dbReference type="SAM" id="Phobius"/>
    </source>
</evidence>
<reference evidence="9 10" key="1">
    <citation type="submission" date="2018-07" db="EMBL/GenBank/DDBJ databases">
        <title>Genomic Encyclopedia of Type Strains, Phase IV (KMG-IV): sequencing the most valuable type-strain genomes for metagenomic binning, comparative biology and taxonomic classification.</title>
        <authorList>
            <person name="Goeker M."/>
        </authorList>
    </citation>
    <scope>NUCLEOTIDE SEQUENCE [LARGE SCALE GENOMIC DNA]</scope>
    <source>
        <strain evidence="9 10">DSM 21634</strain>
    </source>
</reference>
<comment type="caution">
    <text evidence="9">The sequence shown here is derived from an EMBL/GenBank/DDBJ whole genome shotgun (WGS) entry which is preliminary data.</text>
</comment>
<feature type="transmembrane region" description="Helical" evidence="6">
    <location>
        <begin position="210"/>
        <end position="229"/>
    </location>
</feature>
<feature type="transmembrane region" description="Helical" evidence="6">
    <location>
        <begin position="322"/>
        <end position="342"/>
    </location>
</feature>
<feature type="signal peptide" evidence="7">
    <location>
        <begin position="1"/>
        <end position="22"/>
    </location>
</feature>
<keyword evidence="6" id="KW-0812">Transmembrane</keyword>
<evidence type="ECO:0000256" key="1">
    <source>
        <dbReference type="ARBA" id="ARBA00000085"/>
    </source>
</evidence>
<evidence type="ECO:0000256" key="2">
    <source>
        <dbReference type="ARBA" id="ARBA00012438"/>
    </source>
</evidence>
<keyword evidence="3" id="KW-0808">Transferase</keyword>
<dbReference type="InterPro" id="IPR036890">
    <property type="entry name" value="HATPase_C_sf"/>
</dbReference>
<organism evidence="9 10">
    <name type="scientific">Pseudorhodoferax soli</name>
    <dbReference type="NCBI Taxonomy" id="545864"/>
    <lineage>
        <taxon>Bacteria</taxon>
        <taxon>Pseudomonadati</taxon>
        <taxon>Pseudomonadota</taxon>
        <taxon>Betaproteobacteria</taxon>
        <taxon>Burkholderiales</taxon>
        <taxon>Comamonadaceae</taxon>
    </lineage>
</organism>
<keyword evidence="7" id="KW-0732">Signal</keyword>
<dbReference type="Proteomes" id="UP000252884">
    <property type="component" value="Unassembled WGS sequence"/>
</dbReference>
<evidence type="ECO:0000313" key="10">
    <source>
        <dbReference type="Proteomes" id="UP000252884"/>
    </source>
</evidence>
<dbReference type="OrthoDB" id="9147043at2"/>
<dbReference type="InterPro" id="IPR050482">
    <property type="entry name" value="Sensor_HK_TwoCompSys"/>
</dbReference>
<keyword evidence="4 9" id="KW-0418">Kinase</keyword>
<evidence type="ECO:0000256" key="4">
    <source>
        <dbReference type="ARBA" id="ARBA00022777"/>
    </source>
</evidence>
<comment type="catalytic activity">
    <reaction evidence="1">
        <text>ATP + protein L-histidine = ADP + protein N-phospho-L-histidine.</text>
        <dbReference type="EC" id="2.7.13.3"/>
    </reaction>
</comment>
<name>A0A368XJU1_9BURK</name>
<dbReference type="Gene3D" id="3.30.565.10">
    <property type="entry name" value="Histidine kinase-like ATPase, C-terminal domain"/>
    <property type="match status" value="1"/>
</dbReference>
<evidence type="ECO:0000256" key="7">
    <source>
        <dbReference type="SAM" id="SignalP"/>
    </source>
</evidence>
<feature type="domain" description="Histidine kinase/HSP90-like ATPase" evidence="8">
    <location>
        <begin position="514"/>
        <end position="605"/>
    </location>
</feature>
<keyword evidence="5" id="KW-0902">Two-component regulatory system</keyword>
<gene>
    <name evidence="9" type="ORF">DES41_108394</name>
</gene>
<dbReference type="Gene3D" id="1.20.5.1930">
    <property type="match status" value="1"/>
</dbReference>
<dbReference type="InterPro" id="IPR003594">
    <property type="entry name" value="HATPase_dom"/>
</dbReference>
<evidence type="ECO:0000313" key="9">
    <source>
        <dbReference type="EMBL" id="RCW68212.1"/>
    </source>
</evidence>
<evidence type="ECO:0000259" key="8">
    <source>
        <dbReference type="SMART" id="SM00387"/>
    </source>
</evidence>
<sequence>MTALARLLLWAWLLLAAWPAAAADAVPPPLPGVLELREAELSVRLRGRAEPIISQTQLPLHWDVAYRRQAGWARVRLAFAGDALQAGQPLALYIGRVGNAYRVSLNGVLLAEHGEMRQPNHGWIGKRPLWLRVPGPLLQPHNELVIEIRADILRRAGVSEVRLGPEAALRDAWHASEWRHVTLPRAASIFGLLVAVFCMLLWWQQREALYALAAAWQAAWCLRVTARWWEDAFLAWPEWFRLTQALFWLGCVAGYALVRAVWKGRPRREQWLAAGVLVAWLAAMWLGPDAVLACTVALLAAWAWLLVRLLRETWRAPSGERVWMSAAAVVCWVALVVDIATARLLPARYDEGGLTVWAAGLSGLAVLVIVSLRFQQTRQQLLALTHSLEDRVALRESELAARHEELRRLERASVKAEERTRILRDMHDGAGAHLITAMRQLEGGVASRGDVLQTLRESLDQLRLSVDALSLPLGDINALLASLRYRLAPRLEAAGIALDWEVDLLPLWPGCTEEALHHLQYILFEAISNALQHAQATRMGLRAQVQGKGQDQAIVLELRDNGVGIRGGSGNGLRTMRERAALAGVLLELQGGVGGSSVHIRLPLA</sequence>
<protein>
    <recommendedName>
        <fullName evidence="2">histidine kinase</fullName>
        <ecNumber evidence="2">2.7.13.3</ecNumber>
    </recommendedName>
</protein>
<feature type="transmembrane region" description="Helical" evidence="6">
    <location>
        <begin position="241"/>
        <end position="258"/>
    </location>
</feature>
<dbReference type="EMBL" id="QPJK01000008">
    <property type="protein sequence ID" value="RCW68212.1"/>
    <property type="molecule type" value="Genomic_DNA"/>
</dbReference>
<dbReference type="GO" id="GO:0000160">
    <property type="term" value="P:phosphorelay signal transduction system"/>
    <property type="evidence" value="ECO:0007669"/>
    <property type="project" value="UniProtKB-KW"/>
</dbReference>
<dbReference type="PANTHER" id="PTHR24421">
    <property type="entry name" value="NITRATE/NITRITE SENSOR PROTEIN NARX-RELATED"/>
    <property type="match status" value="1"/>
</dbReference>
<dbReference type="PANTHER" id="PTHR24421:SF10">
    <property type="entry name" value="NITRATE_NITRITE SENSOR PROTEIN NARQ"/>
    <property type="match status" value="1"/>
</dbReference>
<feature type="transmembrane region" description="Helical" evidence="6">
    <location>
        <begin position="186"/>
        <end position="203"/>
    </location>
</feature>
<feature type="chain" id="PRO_5016959116" description="histidine kinase" evidence="7">
    <location>
        <begin position="23"/>
        <end position="605"/>
    </location>
</feature>
<evidence type="ECO:0000256" key="5">
    <source>
        <dbReference type="ARBA" id="ARBA00023012"/>
    </source>
</evidence>
<keyword evidence="6" id="KW-0472">Membrane</keyword>
<dbReference type="SMART" id="SM00387">
    <property type="entry name" value="HATPase_c"/>
    <property type="match status" value="1"/>
</dbReference>
<dbReference type="EC" id="2.7.13.3" evidence="2"/>
<feature type="transmembrane region" description="Helical" evidence="6">
    <location>
        <begin position="270"/>
        <end position="286"/>
    </location>
</feature>
<evidence type="ECO:0000256" key="3">
    <source>
        <dbReference type="ARBA" id="ARBA00022679"/>
    </source>
</evidence>
<feature type="transmembrane region" description="Helical" evidence="6">
    <location>
        <begin position="292"/>
        <end position="310"/>
    </location>
</feature>
<feature type="transmembrane region" description="Helical" evidence="6">
    <location>
        <begin position="354"/>
        <end position="374"/>
    </location>
</feature>
<accession>A0A368XJU1</accession>
<keyword evidence="6" id="KW-1133">Transmembrane helix</keyword>